<evidence type="ECO:0000313" key="4">
    <source>
        <dbReference type="EMBL" id="AVP88088.1"/>
    </source>
</evidence>
<name>A0A2P1P9Z9_9RICK</name>
<organism evidence="4 5">
    <name type="scientific">Candidatus Phycorickettsia trachydisci</name>
    <dbReference type="NCBI Taxonomy" id="2115978"/>
    <lineage>
        <taxon>Bacteria</taxon>
        <taxon>Pseudomonadati</taxon>
        <taxon>Pseudomonadota</taxon>
        <taxon>Alphaproteobacteria</taxon>
        <taxon>Rickettsiales</taxon>
        <taxon>Rickettsiaceae</taxon>
        <taxon>Candidatus Phycorickettsia</taxon>
    </lineage>
</organism>
<dbReference type="Proteomes" id="UP000241762">
    <property type="component" value="Chromosome"/>
</dbReference>
<accession>A0A2P1P9Z9</accession>
<sequence length="219" mass="23999">MTKMQKIFLSMLATASALSFASADCGYYLTGSAGALIPNKYAKSGLNSDTREIQIKRASTALEFSVGAGYHVLDNLRVEALYVKPLLNNSKIQKKDAGDADFSKLYSVKTNLDSVQLRGYYDLTDVKDFGKLYVGAGVGVSYLRGKLTDGTNTYKFNGRYNLAFAVGVGGEFEVANNTKLGVEYNYSDHGKAKTEKDSSVFYRTPVRGHSILAKLRFEI</sequence>
<keyword evidence="5" id="KW-1185">Reference proteome</keyword>
<dbReference type="InterPro" id="IPR011250">
    <property type="entry name" value="OMP/PagP_B-barrel"/>
</dbReference>
<dbReference type="AlphaFoldDB" id="A0A2P1P9Z9"/>
<feature type="signal peptide" evidence="2">
    <location>
        <begin position="1"/>
        <end position="21"/>
    </location>
</feature>
<dbReference type="RefSeq" id="WP_106874903.1">
    <property type="nucleotide sequence ID" value="NZ_CP027845.1"/>
</dbReference>
<feature type="chain" id="PRO_5015188456" description="Outer membrane protein beta-barrel domain-containing protein" evidence="2">
    <location>
        <begin position="22"/>
        <end position="219"/>
    </location>
</feature>
<dbReference type="Gene3D" id="2.40.160.20">
    <property type="match status" value="1"/>
</dbReference>
<evidence type="ECO:0000313" key="5">
    <source>
        <dbReference type="Proteomes" id="UP000241762"/>
    </source>
</evidence>
<dbReference type="SUPFAM" id="SSF56925">
    <property type="entry name" value="OMPA-like"/>
    <property type="match status" value="1"/>
</dbReference>
<evidence type="ECO:0000259" key="3">
    <source>
        <dbReference type="Pfam" id="PF13505"/>
    </source>
</evidence>
<reference evidence="4 5" key="1">
    <citation type="submission" date="2018-03" db="EMBL/GenBank/DDBJ databases">
        <title>A gene transfer event suggests a long-term partnership between eustigmatophyte algae and a novel lineage of endosymbiotic bacteria.</title>
        <authorList>
            <person name="Yurchenko T."/>
            <person name="Sevcikova T."/>
            <person name="Pribyl P."/>
            <person name="El Karkouri K."/>
            <person name="Klimes V."/>
            <person name="Amaral R."/>
            <person name="Zbrankova V."/>
            <person name="Kim E."/>
            <person name="Raoult D."/>
            <person name="Santos L.M.A."/>
            <person name="Elias M."/>
        </authorList>
    </citation>
    <scope>NUCLEOTIDE SEQUENCE [LARGE SCALE GENOMIC DNA]</scope>
    <source>
        <strain evidence="4">CCALA 838</strain>
    </source>
</reference>
<evidence type="ECO:0000256" key="2">
    <source>
        <dbReference type="SAM" id="SignalP"/>
    </source>
</evidence>
<dbReference type="EMBL" id="CP027845">
    <property type="protein sequence ID" value="AVP88088.1"/>
    <property type="molecule type" value="Genomic_DNA"/>
</dbReference>
<evidence type="ECO:0000256" key="1">
    <source>
        <dbReference type="ARBA" id="ARBA00022729"/>
    </source>
</evidence>
<feature type="domain" description="Outer membrane protein beta-barrel" evidence="3">
    <location>
        <begin position="10"/>
        <end position="194"/>
    </location>
</feature>
<keyword evidence="1 2" id="KW-0732">Signal</keyword>
<protein>
    <recommendedName>
        <fullName evidence="3">Outer membrane protein beta-barrel domain-containing protein</fullName>
    </recommendedName>
</protein>
<dbReference type="Pfam" id="PF13505">
    <property type="entry name" value="OMP_b-brl"/>
    <property type="match status" value="1"/>
</dbReference>
<proteinExistence type="predicted"/>
<dbReference type="OrthoDB" id="5643626at2"/>
<dbReference type="KEGG" id="ptc:phytr_11630"/>
<gene>
    <name evidence="4" type="ORF">phytr_11630</name>
</gene>
<dbReference type="InterPro" id="IPR027385">
    <property type="entry name" value="Beta-barrel_OMP"/>
</dbReference>